<comment type="caution">
    <text evidence="5">The sequence shown here is derived from an EMBL/GenBank/DDBJ whole genome shotgun (WGS) entry which is preliminary data.</text>
</comment>
<organism evidence="5 6">
    <name type="scientific">Chromohalobacter marismortui</name>
    <dbReference type="NCBI Taxonomy" id="42055"/>
    <lineage>
        <taxon>Bacteria</taxon>
        <taxon>Pseudomonadati</taxon>
        <taxon>Pseudomonadota</taxon>
        <taxon>Gammaproteobacteria</taxon>
        <taxon>Oceanospirillales</taxon>
        <taxon>Halomonadaceae</taxon>
        <taxon>Chromohalobacter</taxon>
    </lineage>
</organism>
<evidence type="ECO:0000259" key="4">
    <source>
        <dbReference type="PROSITE" id="PS50893"/>
    </source>
</evidence>
<dbReference type="OrthoDB" id="9802264at2"/>
<dbReference type="GO" id="GO:0016887">
    <property type="term" value="F:ATP hydrolysis activity"/>
    <property type="evidence" value="ECO:0007669"/>
    <property type="project" value="InterPro"/>
</dbReference>
<dbReference type="SUPFAM" id="SSF52540">
    <property type="entry name" value="P-loop containing nucleoside triphosphate hydrolases"/>
    <property type="match status" value="1"/>
</dbReference>
<keyword evidence="1" id="KW-0813">Transport</keyword>
<dbReference type="InterPro" id="IPR003439">
    <property type="entry name" value="ABC_transporter-like_ATP-bd"/>
</dbReference>
<keyword evidence="3 5" id="KW-0067">ATP-binding</keyword>
<dbReference type="RefSeq" id="WP_133696877.1">
    <property type="nucleotide sequence ID" value="NZ_SOBR01000003.1"/>
</dbReference>
<dbReference type="Proteomes" id="UP000295380">
    <property type="component" value="Unassembled WGS sequence"/>
</dbReference>
<dbReference type="Pfam" id="PF00005">
    <property type="entry name" value="ABC_tran"/>
    <property type="match status" value="1"/>
</dbReference>
<evidence type="ECO:0000313" key="5">
    <source>
        <dbReference type="EMBL" id="TDU23033.1"/>
    </source>
</evidence>
<evidence type="ECO:0000256" key="1">
    <source>
        <dbReference type="ARBA" id="ARBA00022448"/>
    </source>
</evidence>
<feature type="domain" description="ABC transporter" evidence="4">
    <location>
        <begin position="19"/>
        <end position="255"/>
    </location>
</feature>
<dbReference type="AlphaFoldDB" id="A0A4R7NQ40"/>
<dbReference type="InterPro" id="IPR017871">
    <property type="entry name" value="ABC_transporter-like_CS"/>
</dbReference>
<protein>
    <submittedName>
        <fullName evidence="5">Phospholipid/cholesterol/gamma-HCH transport system ATP-binding protein</fullName>
    </submittedName>
</protein>
<dbReference type="PANTHER" id="PTHR43023">
    <property type="entry name" value="PROTEIN TRIGALACTOSYLDIACYLGLYCEROL 3, CHLOROPLASTIC"/>
    <property type="match status" value="1"/>
</dbReference>
<dbReference type="CDD" id="cd03261">
    <property type="entry name" value="ABC_Org_Solvent_Resistant"/>
    <property type="match status" value="1"/>
</dbReference>
<sequence>MFDNYRDVGERYVTDTTLVDVEGLHFSRGENDIFRGVDLSIPKGKITAIMGPSGTGKTTLLKLIGGQLVPDAGRVCIDGEDVHRLSRRALFRMRRRMGMLFQSGALFSDLSVFENVAFPLRVHTDLPEAMVRDIVLMKLQAVGLRGARSLSPAELSGGMARRVALARAVALDPELVLYDEPFVGQDPISMGVLVQLVKTVNQALGLTAVIVSHDIKETLSIADYVYIIADGQVMAHGTPQTLDVDSDARVKQFVHGEPDGPVPFHYPAPDFYRDILAVKGGGR</sequence>
<keyword evidence="6" id="KW-1185">Reference proteome</keyword>
<reference evidence="5 6" key="1">
    <citation type="submission" date="2019-03" db="EMBL/GenBank/DDBJ databases">
        <title>Genomic Encyclopedia of Type Strains, Phase IV (KMG-IV): sequencing the most valuable type-strain genomes for metagenomic binning, comparative biology and taxonomic classification.</title>
        <authorList>
            <person name="Goeker M."/>
        </authorList>
    </citation>
    <scope>NUCLEOTIDE SEQUENCE [LARGE SCALE GENOMIC DNA]</scope>
    <source>
        <strain evidence="5 6">DSM 6770</strain>
    </source>
</reference>
<dbReference type="InterPro" id="IPR027417">
    <property type="entry name" value="P-loop_NTPase"/>
</dbReference>
<gene>
    <name evidence="5" type="ORF">C8E00_103406</name>
</gene>
<evidence type="ECO:0000256" key="2">
    <source>
        <dbReference type="ARBA" id="ARBA00022741"/>
    </source>
</evidence>
<dbReference type="PROSITE" id="PS00211">
    <property type="entry name" value="ABC_TRANSPORTER_1"/>
    <property type="match status" value="1"/>
</dbReference>
<dbReference type="PANTHER" id="PTHR43023:SF6">
    <property type="entry name" value="INTERMEMBRANE PHOSPHOLIPID TRANSPORT SYSTEM ATP-BINDING PROTEIN MLAF"/>
    <property type="match status" value="1"/>
</dbReference>
<dbReference type="SMART" id="SM00382">
    <property type="entry name" value="AAA"/>
    <property type="match status" value="1"/>
</dbReference>
<evidence type="ECO:0000256" key="3">
    <source>
        <dbReference type="ARBA" id="ARBA00022840"/>
    </source>
</evidence>
<dbReference type="Gene3D" id="3.40.50.300">
    <property type="entry name" value="P-loop containing nucleotide triphosphate hydrolases"/>
    <property type="match status" value="1"/>
</dbReference>
<name>A0A4R7NQ40_9GAMM</name>
<dbReference type="GO" id="GO:0005524">
    <property type="term" value="F:ATP binding"/>
    <property type="evidence" value="ECO:0007669"/>
    <property type="project" value="UniProtKB-KW"/>
</dbReference>
<evidence type="ECO:0000313" key="6">
    <source>
        <dbReference type="Proteomes" id="UP000295380"/>
    </source>
</evidence>
<dbReference type="PROSITE" id="PS50893">
    <property type="entry name" value="ABC_TRANSPORTER_2"/>
    <property type="match status" value="1"/>
</dbReference>
<keyword evidence="2" id="KW-0547">Nucleotide-binding</keyword>
<dbReference type="InterPro" id="IPR003593">
    <property type="entry name" value="AAA+_ATPase"/>
</dbReference>
<proteinExistence type="predicted"/>
<dbReference type="EMBL" id="SOBR01000003">
    <property type="protein sequence ID" value="TDU23033.1"/>
    <property type="molecule type" value="Genomic_DNA"/>
</dbReference>
<accession>A0A4R7NQ40</accession>